<accession>A0A368KUH5</accession>
<sequence length="104" mass="11320">MRFENEPTLRTAFEALTPGRKRGYLLDFGGAKQAKSCEARIEKSLPRILAGVGLHDCTCGLSQKMPGCVGSHKELGLFLSKPAAQKETVRPMITRTVSVVSDND</sequence>
<gene>
    <name evidence="1" type="ORF">DTL42_02710</name>
</gene>
<dbReference type="OrthoDB" id="214150at2"/>
<dbReference type="Pfam" id="PF13376">
    <property type="entry name" value="OmdA"/>
    <property type="match status" value="1"/>
</dbReference>
<dbReference type="Proteomes" id="UP000253562">
    <property type="component" value="Unassembled WGS sequence"/>
</dbReference>
<reference evidence="1 2" key="1">
    <citation type="submission" date="2018-07" db="EMBL/GenBank/DDBJ databases">
        <title>Comparative genomes isolates from brazilian mangrove.</title>
        <authorList>
            <person name="De Araujo J.E."/>
            <person name="Taketani R.G."/>
            <person name="Silva M.C.P."/>
            <person name="Lourenco M.V."/>
            <person name="Oliveira V.M."/>
            <person name="Andreote F.D."/>
        </authorList>
    </citation>
    <scope>NUCLEOTIDE SEQUENCE [LARGE SCALE GENOMIC DNA]</scope>
    <source>
        <strain evidence="1 2">HEX PRIS-MGV</strain>
    </source>
</reference>
<evidence type="ECO:0000313" key="1">
    <source>
        <dbReference type="EMBL" id="RCS54080.1"/>
    </source>
</evidence>
<proteinExistence type="predicted"/>
<comment type="caution">
    <text evidence="1">The sequence shown here is derived from an EMBL/GenBank/DDBJ whole genome shotgun (WGS) entry which is preliminary data.</text>
</comment>
<name>A0A368KUH5_9BACT</name>
<dbReference type="AlphaFoldDB" id="A0A368KUH5"/>
<organism evidence="1 2">
    <name type="scientific">Bremerella cremea</name>
    <dbReference type="NCBI Taxonomy" id="1031537"/>
    <lineage>
        <taxon>Bacteria</taxon>
        <taxon>Pseudomonadati</taxon>
        <taxon>Planctomycetota</taxon>
        <taxon>Planctomycetia</taxon>
        <taxon>Pirellulales</taxon>
        <taxon>Pirellulaceae</taxon>
        <taxon>Bremerella</taxon>
    </lineage>
</organism>
<protein>
    <submittedName>
        <fullName evidence="1">Uncharacterized protein</fullName>
    </submittedName>
</protein>
<dbReference type="EMBL" id="QPEX01000010">
    <property type="protein sequence ID" value="RCS54080.1"/>
    <property type="molecule type" value="Genomic_DNA"/>
</dbReference>
<evidence type="ECO:0000313" key="2">
    <source>
        <dbReference type="Proteomes" id="UP000253562"/>
    </source>
</evidence>